<protein>
    <submittedName>
        <fullName evidence="1">Uncharacterized protein</fullName>
    </submittedName>
</protein>
<proteinExistence type="predicted"/>
<sequence>MIAEGNIFMLSLLRAQPSLIVQQPPAAAEVEISPMAPAPKPSPTVAEMLQLQEKGIISVQALRQWLGDIAGVAPTSL</sequence>
<reference evidence="2" key="1">
    <citation type="submission" date="2018-03" db="EMBL/GenBank/DDBJ databases">
        <title>Ecological and genomic features of two cosmopolitan and abundant freshwater picocyanobacteria.</title>
        <authorList>
            <person name="Cabello-Yeves P.J."/>
            <person name="Picazo A."/>
            <person name="Camacho A."/>
            <person name="Callieri C."/>
            <person name="Rosselli R."/>
            <person name="Roda-Garcia J."/>
            <person name="Coutinho F.H."/>
            <person name="Rodriguez-Valera F."/>
        </authorList>
    </citation>
    <scope>NUCLEOTIDE SEQUENCE [LARGE SCALE GENOMIC DNA]</scope>
    <source>
        <strain evidence="2">Tous</strain>
    </source>
</reference>
<dbReference type="AlphaFoldDB" id="A0A2P7EHG1"/>
<evidence type="ECO:0000313" key="2">
    <source>
        <dbReference type="Proteomes" id="UP000240206"/>
    </source>
</evidence>
<keyword evidence="2" id="KW-1185">Reference proteome</keyword>
<accession>A0A2P7EHG1</accession>
<organism evidence="1 2">
    <name type="scientific">Synechococcus lacustris str. Tous</name>
    <dbReference type="NCBI Taxonomy" id="1910958"/>
    <lineage>
        <taxon>Bacteria</taxon>
        <taxon>Bacillati</taxon>
        <taxon>Cyanobacteriota</taxon>
        <taxon>Cyanophyceae</taxon>
        <taxon>Synechococcales</taxon>
        <taxon>Synechococcaceae</taxon>
        <taxon>Synechococcus</taxon>
    </lineage>
</organism>
<dbReference type="EMBL" id="PXVC01000003">
    <property type="protein sequence ID" value="PSI02664.1"/>
    <property type="molecule type" value="Genomic_DNA"/>
</dbReference>
<name>A0A2P7EHG1_9SYNE</name>
<dbReference type="Proteomes" id="UP000240206">
    <property type="component" value="Unassembled WGS sequence"/>
</dbReference>
<gene>
    <name evidence="1" type="ORF">C7K08_01195</name>
</gene>
<evidence type="ECO:0000313" key="1">
    <source>
        <dbReference type="EMBL" id="PSI02664.1"/>
    </source>
</evidence>
<comment type="caution">
    <text evidence="1">The sequence shown here is derived from an EMBL/GenBank/DDBJ whole genome shotgun (WGS) entry which is preliminary data.</text>
</comment>